<evidence type="ECO:0000313" key="10">
    <source>
        <dbReference type="Proteomes" id="UP000287649"/>
    </source>
</evidence>
<keyword evidence="4 5" id="KW-0274">FAD</keyword>
<dbReference type="PIRSF" id="PIRSF000137">
    <property type="entry name" value="Alcohol_oxidase"/>
    <property type="match status" value="1"/>
</dbReference>
<evidence type="ECO:0000256" key="3">
    <source>
        <dbReference type="ARBA" id="ARBA00022630"/>
    </source>
</evidence>
<reference evidence="10" key="1">
    <citation type="journal article" date="2018" name="Front. Microbiol.">
        <title>Genome-Based Analysis Reveals the Taxonomy and Diversity of the Family Idiomarinaceae.</title>
        <authorList>
            <person name="Liu Y."/>
            <person name="Lai Q."/>
            <person name="Shao Z."/>
        </authorList>
    </citation>
    <scope>NUCLEOTIDE SEQUENCE [LARGE SCALE GENOMIC DNA]</scope>
    <source>
        <strain evidence="10">PO-M2</strain>
    </source>
</reference>
<sequence length="538" mass="58800">MTSTTFDFVIVGGGSAGCVLAERLSRCGAYQVALLEAGGSGKSPFVTMPGGVAAMMHNKRLNWMLRSEDQHLRAGKGLYTPRGKGLGGSSAINAMIYTRGAPSDYEHWASVSSADWAWPQILERFKGLERNERGADAFHGDQGPLHVSDVEPFYEVSKRFIEAAVQAGIPHNRDFNGADLYGVGAFQFTIYKGERFGTRRAFLEPALERPNLTVFTNAQVERVTFKGQRADGVLIRKGSQHEHLKAEREVILSAGAFHSPQLLMLSGIGCPEELRRHGLVAVVERPAVGANLQEHVDVLVHYRNAQKDSLSLGPIGLSKLAGQTLKYLRTRDGALAHPPAEVGGFIRSHDNVDTPDLQLHLVPTRFDDSGYDLTAAFRHGFACHVCVLRPEARGRLYLHSKDVRTAPGFTYDFLQNREDRSALLSGVRQIREIMDQPAMAAHNGGEVLPGKTTSEEELLERIYRHCGLIYHPTSTCRMGNDKDAVVDAKLRVRGVEGLRVIDASIMPRVISGNTNAPTMVIADVGADFILADAAKVGT</sequence>
<name>A0A432Y3Q0_9GAMM</name>
<organism evidence="9 10">
    <name type="scientific">Pseudidiomarina homiensis</name>
    <dbReference type="NCBI Taxonomy" id="364198"/>
    <lineage>
        <taxon>Bacteria</taxon>
        <taxon>Pseudomonadati</taxon>
        <taxon>Pseudomonadota</taxon>
        <taxon>Gammaproteobacteria</taxon>
        <taxon>Alteromonadales</taxon>
        <taxon>Idiomarinaceae</taxon>
        <taxon>Pseudidiomarina</taxon>
    </lineage>
</organism>
<evidence type="ECO:0000256" key="6">
    <source>
        <dbReference type="RuleBase" id="RU003968"/>
    </source>
</evidence>
<dbReference type="PROSITE" id="PS00624">
    <property type="entry name" value="GMC_OXRED_2"/>
    <property type="match status" value="1"/>
</dbReference>
<evidence type="ECO:0000256" key="4">
    <source>
        <dbReference type="ARBA" id="ARBA00022827"/>
    </source>
</evidence>
<evidence type="ECO:0000313" key="9">
    <source>
        <dbReference type="EMBL" id="RUO55599.1"/>
    </source>
</evidence>
<feature type="domain" description="Glucose-methanol-choline oxidoreductase N-terminal" evidence="8">
    <location>
        <begin position="255"/>
        <end position="269"/>
    </location>
</feature>
<dbReference type="RefSeq" id="WP_126770121.1">
    <property type="nucleotide sequence ID" value="NZ_PIPX01000001.1"/>
</dbReference>
<dbReference type="Gene3D" id="3.50.50.60">
    <property type="entry name" value="FAD/NAD(P)-binding domain"/>
    <property type="match status" value="1"/>
</dbReference>
<keyword evidence="10" id="KW-1185">Reference proteome</keyword>
<keyword evidence="3 6" id="KW-0285">Flavoprotein</keyword>
<dbReference type="InterPro" id="IPR012132">
    <property type="entry name" value="GMC_OxRdtase"/>
</dbReference>
<dbReference type="InterPro" id="IPR036188">
    <property type="entry name" value="FAD/NAD-bd_sf"/>
</dbReference>
<dbReference type="GO" id="GO:0050660">
    <property type="term" value="F:flavin adenine dinucleotide binding"/>
    <property type="evidence" value="ECO:0007669"/>
    <property type="project" value="InterPro"/>
</dbReference>
<dbReference type="EMBL" id="PIPX01000001">
    <property type="protein sequence ID" value="RUO55599.1"/>
    <property type="molecule type" value="Genomic_DNA"/>
</dbReference>
<gene>
    <name evidence="9" type="ORF">CWI70_02095</name>
</gene>
<dbReference type="PROSITE" id="PS00623">
    <property type="entry name" value="GMC_OXRED_1"/>
    <property type="match status" value="1"/>
</dbReference>
<dbReference type="PANTHER" id="PTHR11552:SF147">
    <property type="entry name" value="CHOLINE DEHYDROGENASE, MITOCHONDRIAL"/>
    <property type="match status" value="1"/>
</dbReference>
<proteinExistence type="inferred from homology"/>
<dbReference type="GO" id="GO:0016614">
    <property type="term" value="F:oxidoreductase activity, acting on CH-OH group of donors"/>
    <property type="evidence" value="ECO:0007669"/>
    <property type="project" value="InterPro"/>
</dbReference>
<dbReference type="InterPro" id="IPR007867">
    <property type="entry name" value="GMC_OxRtase_C"/>
</dbReference>
<protein>
    <submittedName>
        <fullName evidence="9">Choline dehydrogenase</fullName>
    </submittedName>
</protein>
<dbReference type="Pfam" id="PF05199">
    <property type="entry name" value="GMC_oxred_C"/>
    <property type="match status" value="1"/>
</dbReference>
<evidence type="ECO:0000256" key="1">
    <source>
        <dbReference type="ARBA" id="ARBA00001974"/>
    </source>
</evidence>
<evidence type="ECO:0000256" key="2">
    <source>
        <dbReference type="ARBA" id="ARBA00010790"/>
    </source>
</evidence>
<dbReference type="Gene3D" id="3.30.560.10">
    <property type="entry name" value="Glucose Oxidase, domain 3"/>
    <property type="match status" value="1"/>
</dbReference>
<dbReference type="PANTHER" id="PTHR11552">
    <property type="entry name" value="GLUCOSE-METHANOL-CHOLINE GMC OXIDOREDUCTASE"/>
    <property type="match status" value="1"/>
</dbReference>
<feature type="domain" description="Glucose-methanol-choline oxidoreductase N-terminal" evidence="7">
    <location>
        <begin position="83"/>
        <end position="106"/>
    </location>
</feature>
<comment type="cofactor">
    <cofactor evidence="1 5">
        <name>FAD</name>
        <dbReference type="ChEBI" id="CHEBI:57692"/>
    </cofactor>
</comment>
<dbReference type="Proteomes" id="UP000287649">
    <property type="component" value="Unassembled WGS sequence"/>
</dbReference>
<dbReference type="SUPFAM" id="SSF54373">
    <property type="entry name" value="FAD-linked reductases, C-terminal domain"/>
    <property type="match status" value="1"/>
</dbReference>
<accession>A0A432Y3Q0</accession>
<dbReference type="Pfam" id="PF00732">
    <property type="entry name" value="GMC_oxred_N"/>
    <property type="match status" value="1"/>
</dbReference>
<evidence type="ECO:0000256" key="5">
    <source>
        <dbReference type="PIRSR" id="PIRSR000137-2"/>
    </source>
</evidence>
<dbReference type="SUPFAM" id="SSF51905">
    <property type="entry name" value="FAD/NAD(P)-binding domain"/>
    <property type="match status" value="1"/>
</dbReference>
<evidence type="ECO:0000259" key="7">
    <source>
        <dbReference type="PROSITE" id="PS00623"/>
    </source>
</evidence>
<feature type="binding site" evidence="5">
    <location>
        <position position="220"/>
    </location>
    <ligand>
        <name>FAD</name>
        <dbReference type="ChEBI" id="CHEBI:57692"/>
    </ligand>
</feature>
<dbReference type="InterPro" id="IPR000172">
    <property type="entry name" value="GMC_OxRdtase_N"/>
</dbReference>
<comment type="caution">
    <text evidence="9">The sequence shown here is derived from an EMBL/GenBank/DDBJ whole genome shotgun (WGS) entry which is preliminary data.</text>
</comment>
<comment type="similarity">
    <text evidence="2 6">Belongs to the GMC oxidoreductase family.</text>
</comment>
<dbReference type="OrthoDB" id="9785276at2"/>
<evidence type="ECO:0000259" key="8">
    <source>
        <dbReference type="PROSITE" id="PS00624"/>
    </source>
</evidence>
<dbReference type="AlphaFoldDB" id="A0A432Y3Q0"/>